<gene>
    <name evidence="1" type="ORF">GJU41_17825</name>
</gene>
<dbReference type="RefSeq" id="WP_154319190.1">
    <property type="nucleotide sequence ID" value="NZ_CAJFZX010000001.1"/>
</dbReference>
<sequence>MEFELKSAGGALPCLVVADEDNGRFMIRKEDTSGEVFNSAHELTQWIRENWSEEQFENPSQFLRLLEQLKRD</sequence>
<proteinExistence type="predicted"/>
<dbReference type="EMBL" id="WKKF01000006">
    <property type="protein sequence ID" value="MRX55825.1"/>
    <property type="molecule type" value="Genomic_DNA"/>
</dbReference>
<protein>
    <recommendedName>
        <fullName evidence="3">Threonine dehydratase</fullName>
    </recommendedName>
</protein>
<dbReference type="AlphaFoldDB" id="A0A6I2MBP3"/>
<evidence type="ECO:0000313" key="2">
    <source>
        <dbReference type="Proteomes" id="UP000441585"/>
    </source>
</evidence>
<organism evidence="1 2">
    <name type="scientific">Metabacillus idriensis</name>
    <dbReference type="NCBI Taxonomy" id="324768"/>
    <lineage>
        <taxon>Bacteria</taxon>
        <taxon>Bacillati</taxon>
        <taxon>Bacillota</taxon>
        <taxon>Bacilli</taxon>
        <taxon>Bacillales</taxon>
        <taxon>Bacillaceae</taxon>
        <taxon>Metabacillus</taxon>
    </lineage>
</organism>
<dbReference type="Proteomes" id="UP000441585">
    <property type="component" value="Unassembled WGS sequence"/>
</dbReference>
<reference evidence="1 2" key="1">
    <citation type="submission" date="2019-11" db="EMBL/GenBank/DDBJ databases">
        <title>Bacillus idriensis genome.</title>
        <authorList>
            <person name="Konopka E.N."/>
            <person name="Newman J.D."/>
        </authorList>
    </citation>
    <scope>NUCLEOTIDE SEQUENCE [LARGE SCALE GENOMIC DNA]</scope>
    <source>
        <strain evidence="1 2">DSM 19097</strain>
    </source>
</reference>
<comment type="caution">
    <text evidence="1">The sequence shown here is derived from an EMBL/GenBank/DDBJ whole genome shotgun (WGS) entry which is preliminary data.</text>
</comment>
<keyword evidence="2" id="KW-1185">Reference proteome</keyword>
<evidence type="ECO:0008006" key="3">
    <source>
        <dbReference type="Google" id="ProtNLM"/>
    </source>
</evidence>
<evidence type="ECO:0000313" key="1">
    <source>
        <dbReference type="EMBL" id="MRX55825.1"/>
    </source>
</evidence>
<accession>A0A6I2MBP3</accession>
<name>A0A6I2MBP3_9BACI</name>